<dbReference type="RefSeq" id="WP_132409212.1">
    <property type="nucleotide sequence ID" value="NZ_SMKA01000101.1"/>
</dbReference>
<proteinExistence type="predicted"/>
<dbReference type="Gene3D" id="3.40.190.10">
    <property type="entry name" value="Periplasmic binding protein-like II"/>
    <property type="match status" value="1"/>
</dbReference>
<dbReference type="AlphaFoldDB" id="A0A4R4PX47"/>
<accession>A0A4R4PX47</accession>
<organism evidence="3 4">
    <name type="scientific">Kribbella albertanoniae</name>
    <dbReference type="NCBI Taxonomy" id="1266829"/>
    <lineage>
        <taxon>Bacteria</taxon>
        <taxon>Bacillati</taxon>
        <taxon>Actinomycetota</taxon>
        <taxon>Actinomycetes</taxon>
        <taxon>Propionibacteriales</taxon>
        <taxon>Kribbellaceae</taxon>
        <taxon>Kribbella</taxon>
    </lineage>
</organism>
<feature type="signal peptide" evidence="2">
    <location>
        <begin position="1"/>
        <end position="25"/>
    </location>
</feature>
<keyword evidence="4" id="KW-1185">Reference proteome</keyword>
<sequence>MTTRRRGLSLLLVAGLGLGAVSCGSGDDKPGAQGSSGGPVTITVGCQPPKSNPKEREGWDADVAAFQKLHPEITIESKDAFPCINPDTFQAKLAGGTQEDVFYVYYTDVQKIIKARQAADISQYIGDVKAAKDLRPDVQGVFKDGDKTYGLPRNNYNMGLVYNRKLFTQAGLDPDSPPKTWAEVQAAAKKIAGLGAGYVGFGEYSAGNTGGWHFAASLYARGGSMVGDDGKTAAFNSPEGKAVLENLKTMRWNDNSMGSKQLLQWEDLMRMMGSGKLGMMIGAPDVVQSVNNDFQGKFEDYGVTAVPESEGKSSLSGGDGYMFNPKASPEKIKAGLLWLEFQQLTPGQGQFNYARAKEQGRPVGLPIPDLYGDSAPGKEIVALRKQFATVPVDHFTPYVTAQSTITNKLEPPKAQELYAVLDVAMSAVLTRQDADIDKLLSDAESKANKILAKNT</sequence>
<dbReference type="InterPro" id="IPR050490">
    <property type="entry name" value="Bact_solute-bd_prot1"/>
</dbReference>
<evidence type="ECO:0000256" key="2">
    <source>
        <dbReference type="SAM" id="SignalP"/>
    </source>
</evidence>
<protein>
    <submittedName>
        <fullName evidence="3">Extracellular solute-binding protein</fullName>
    </submittedName>
</protein>
<dbReference type="EMBL" id="SMKA01000101">
    <property type="protein sequence ID" value="TDC26939.1"/>
    <property type="molecule type" value="Genomic_DNA"/>
</dbReference>
<keyword evidence="2" id="KW-0732">Signal</keyword>
<evidence type="ECO:0000313" key="4">
    <source>
        <dbReference type="Proteomes" id="UP000295075"/>
    </source>
</evidence>
<comment type="caution">
    <text evidence="3">The sequence shown here is derived from an EMBL/GenBank/DDBJ whole genome shotgun (WGS) entry which is preliminary data.</text>
</comment>
<dbReference type="PROSITE" id="PS51257">
    <property type="entry name" value="PROKAR_LIPOPROTEIN"/>
    <property type="match status" value="1"/>
</dbReference>
<evidence type="ECO:0000256" key="1">
    <source>
        <dbReference type="SAM" id="MobiDB-lite"/>
    </source>
</evidence>
<reference evidence="3 4" key="1">
    <citation type="submission" date="2019-03" db="EMBL/GenBank/DDBJ databases">
        <title>Draft genome sequences of novel Actinobacteria.</title>
        <authorList>
            <person name="Sahin N."/>
            <person name="Ay H."/>
            <person name="Saygin H."/>
        </authorList>
    </citation>
    <scope>NUCLEOTIDE SEQUENCE [LARGE SCALE GENOMIC DNA]</scope>
    <source>
        <strain evidence="3 4">JCM 30547</strain>
    </source>
</reference>
<dbReference type="PANTHER" id="PTHR43649">
    <property type="entry name" value="ARABINOSE-BINDING PROTEIN-RELATED"/>
    <property type="match status" value="1"/>
</dbReference>
<name>A0A4R4PX47_9ACTN</name>
<dbReference type="PANTHER" id="PTHR43649:SF16">
    <property type="entry name" value="SUGAR-BINDING LIPOPROTEIN"/>
    <property type="match status" value="1"/>
</dbReference>
<dbReference type="OrthoDB" id="2644341at2"/>
<evidence type="ECO:0000313" key="3">
    <source>
        <dbReference type="EMBL" id="TDC26939.1"/>
    </source>
</evidence>
<dbReference type="Proteomes" id="UP000295075">
    <property type="component" value="Unassembled WGS sequence"/>
</dbReference>
<feature type="region of interest" description="Disordered" evidence="1">
    <location>
        <begin position="26"/>
        <end position="56"/>
    </location>
</feature>
<gene>
    <name evidence="3" type="ORF">E1261_21615</name>
</gene>
<dbReference type="InterPro" id="IPR006059">
    <property type="entry name" value="SBP"/>
</dbReference>
<feature type="chain" id="PRO_5039275010" evidence="2">
    <location>
        <begin position="26"/>
        <end position="455"/>
    </location>
</feature>
<dbReference type="Pfam" id="PF01547">
    <property type="entry name" value="SBP_bac_1"/>
    <property type="match status" value="1"/>
</dbReference>
<dbReference type="SUPFAM" id="SSF53850">
    <property type="entry name" value="Periplasmic binding protein-like II"/>
    <property type="match status" value="1"/>
</dbReference>